<dbReference type="GO" id="GO:0004364">
    <property type="term" value="F:glutathione transferase activity"/>
    <property type="evidence" value="ECO:0007669"/>
    <property type="project" value="UniProtKB-EC"/>
</dbReference>
<evidence type="ECO:0000256" key="1">
    <source>
        <dbReference type="ARBA" id="ARBA00012452"/>
    </source>
</evidence>
<dbReference type="Pfam" id="PF00043">
    <property type="entry name" value="GST_C"/>
    <property type="match status" value="1"/>
</dbReference>
<dbReference type="InterPro" id="IPR045074">
    <property type="entry name" value="GST_C_Tau"/>
</dbReference>
<dbReference type="Gene3D" id="3.40.30.10">
    <property type="entry name" value="Glutaredoxin"/>
    <property type="match status" value="1"/>
</dbReference>
<dbReference type="InterPro" id="IPR004046">
    <property type="entry name" value="GST_C"/>
</dbReference>
<dbReference type="eggNOG" id="KOG0406">
    <property type="taxonomic scope" value="Eukaryota"/>
</dbReference>
<dbReference type="Pfam" id="PF02798">
    <property type="entry name" value="GST_N"/>
    <property type="match status" value="1"/>
</dbReference>
<comment type="catalytic activity">
    <reaction evidence="3">
        <text>RX + glutathione = an S-substituted glutathione + a halide anion + H(+)</text>
        <dbReference type="Rhea" id="RHEA:16437"/>
        <dbReference type="ChEBI" id="CHEBI:15378"/>
        <dbReference type="ChEBI" id="CHEBI:16042"/>
        <dbReference type="ChEBI" id="CHEBI:17792"/>
        <dbReference type="ChEBI" id="CHEBI:57925"/>
        <dbReference type="ChEBI" id="CHEBI:90779"/>
        <dbReference type="EC" id="2.5.1.18"/>
    </reaction>
</comment>
<dbReference type="SUPFAM" id="SSF47616">
    <property type="entry name" value="GST C-terminal domain-like"/>
    <property type="match status" value="1"/>
</dbReference>
<comment type="similarity">
    <text evidence="4">Belongs to the GST superfamily.</text>
</comment>
<dbReference type="AlphaFoldDB" id="M7YKM9"/>
<dbReference type="SFLD" id="SFLDG00358">
    <property type="entry name" value="Main_(cytGST)"/>
    <property type="match status" value="1"/>
</dbReference>
<accession>M7YKM9</accession>
<evidence type="ECO:0000256" key="3">
    <source>
        <dbReference type="ARBA" id="ARBA00047960"/>
    </source>
</evidence>
<dbReference type="InterPro" id="IPR040079">
    <property type="entry name" value="Glutathione_S-Trfase"/>
</dbReference>
<evidence type="ECO:0000256" key="4">
    <source>
        <dbReference type="RuleBase" id="RU003494"/>
    </source>
</evidence>
<dbReference type="InterPro" id="IPR010987">
    <property type="entry name" value="Glutathione-S-Trfase_C-like"/>
</dbReference>
<dbReference type="SUPFAM" id="SSF52833">
    <property type="entry name" value="Thioredoxin-like"/>
    <property type="match status" value="1"/>
</dbReference>
<dbReference type="InterPro" id="IPR036282">
    <property type="entry name" value="Glutathione-S-Trfase_C_sf"/>
</dbReference>
<dbReference type="SFLD" id="SFLDS00019">
    <property type="entry name" value="Glutathione_Transferase_(cytos"/>
    <property type="match status" value="1"/>
</dbReference>
<dbReference type="PANTHER" id="PTHR11260">
    <property type="entry name" value="GLUTATHIONE S-TRANSFERASE, GST, SUPERFAMILY, GST DOMAIN CONTAINING"/>
    <property type="match status" value="1"/>
</dbReference>
<proteinExistence type="inferred from homology"/>
<dbReference type="InterPro" id="IPR036249">
    <property type="entry name" value="Thioredoxin-like_sf"/>
</dbReference>
<dbReference type="SFLD" id="SFLDG01152">
    <property type="entry name" value="Main.3:_Omega-_and_Tau-like"/>
    <property type="match status" value="1"/>
</dbReference>
<dbReference type="PROSITE" id="PS50405">
    <property type="entry name" value="GST_CTER"/>
    <property type="match status" value="1"/>
</dbReference>
<dbReference type="InterPro" id="IPR045073">
    <property type="entry name" value="Omega/Tau-like"/>
</dbReference>
<dbReference type="OMA" id="FHLDVEC"/>
<gene>
    <name evidence="5" type="ORF">TRIUR3_03026</name>
</gene>
<sequence length="273" mass="30704">MEMEAGRQSEVTCVDFWANEFGMRVRIALRELGVAFEYVEEDLRVRERSDLVRRMNPVLRMVPILIHQGRPVCGSVNIVEYIDEVWGEETRLLPANPVDRADARFWADFVDHKVFGAQVRFLESKGEEKDELVEQLKRLEEVLGDKGFFSGHEFGFLDIVTIPFSSMFHGYEQLGRFHLDVECPKLTQWAKRCKQRESVFTCFEQVSVMKINYDQTGVGVTMNPGINAGGHLPEVDPGGGDDGDAACKKHIGVVSESPVSTLGAAYLASPFIA</sequence>
<evidence type="ECO:0000256" key="2">
    <source>
        <dbReference type="ARBA" id="ARBA00022679"/>
    </source>
</evidence>
<name>M7YKM9_TRIUA</name>
<dbReference type="PANTHER" id="PTHR11260:SF544">
    <property type="entry name" value="GLUTATHIONE TRANSFERASE"/>
    <property type="match status" value="1"/>
</dbReference>
<dbReference type="PROSITE" id="PS50404">
    <property type="entry name" value="GST_NTER"/>
    <property type="match status" value="1"/>
</dbReference>
<dbReference type="EC" id="2.5.1.18" evidence="1"/>
<reference evidence="5" key="1">
    <citation type="journal article" date="2013" name="Nature">
        <title>Draft genome of the wheat A-genome progenitor Triticum urartu.</title>
        <authorList>
            <person name="Ling H.Q."/>
            <person name="Zhao S."/>
            <person name="Liu D."/>
            <person name="Wang J."/>
            <person name="Sun H."/>
            <person name="Zhang C."/>
            <person name="Fan H."/>
            <person name="Li D."/>
            <person name="Dong L."/>
            <person name="Tao Y."/>
            <person name="Gao C."/>
            <person name="Wu H."/>
            <person name="Li Y."/>
            <person name="Cui Y."/>
            <person name="Guo X."/>
            <person name="Zheng S."/>
            <person name="Wang B."/>
            <person name="Yu K."/>
            <person name="Liang Q."/>
            <person name="Yang W."/>
            <person name="Lou X."/>
            <person name="Chen J."/>
            <person name="Feng M."/>
            <person name="Jian J."/>
            <person name="Zhang X."/>
            <person name="Luo G."/>
            <person name="Jiang Y."/>
            <person name="Liu J."/>
            <person name="Wang Z."/>
            <person name="Sha Y."/>
            <person name="Zhang B."/>
            <person name="Wu H."/>
            <person name="Tang D."/>
            <person name="Shen Q."/>
            <person name="Xue P."/>
            <person name="Zou S."/>
            <person name="Wang X."/>
            <person name="Liu X."/>
            <person name="Wang F."/>
            <person name="Yang Y."/>
            <person name="An X."/>
            <person name="Dong Z."/>
            <person name="Zhang K."/>
            <person name="Zhang X."/>
            <person name="Luo M.C."/>
            <person name="Dvorak J."/>
            <person name="Tong Y."/>
            <person name="Wang J."/>
            <person name="Yang H."/>
            <person name="Li Z."/>
            <person name="Wang D."/>
            <person name="Zhang A."/>
            <person name="Wang J."/>
        </authorList>
    </citation>
    <scope>NUCLEOTIDE SEQUENCE</scope>
</reference>
<dbReference type="GO" id="GO:0006749">
    <property type="term" value="P:glutathione metabolic process"/>
    <property type="evidence" value="ECO:0007669"/>
    <property type="project" value="InterPro"/>
</dbReference>
<evidence type="ECO:0000313" key="5">
    <source>
        <dbReference type="EMBL" id="EMS47857.1"/>
    </source>
</evidence>
<dbReference type="Gene3D" id="1.20.1050.10">
    <property type="match status" value="1"/>
</dbReference>
<dbReference type="EMBL" id="KD255292">
    <property type="protein sequence ID" value="EMS47857.1"/>
    <property type="molecule type" value="Genomic_DNA"/>
</dbReference>
<dbReference type="InterPro" id="IPR004045">
    <property type="entry name" value="Glutathione_S-Trfase_N"/>
</dbReference>
<dbReference type="GO" id="GO:0005737">
    <property type="term" value="C:cytoplasm"/>
    <property type="evidence" value="ECO:0007669"/>
    <property type="project" value="TreeGrafter"/>
</dbReference>
<dbReference type="CDD" id="cd03185">
    <property type="entry name" value="GST_C_Tau"/>
    <property type="match status" value="1"/>
</dbReference>
<protein>
    <recommendedName>
        <fullName evidence="1">glutathione transferase</fullName>
        <ecNumber evidence="1">2.5.1.18</ecNumber>
    </recommendedName>
</protein>
<keyword evidence="2 5" id="KW-0808">Transferase</keyword>
<organism evidence="5">
    <name type="scientific">Triticum urartu</name>
    <name type="common">Red wild einkorn</name>
    <name type="synonym">Crithodium urartu</name>
    <dbReference type="NCBI Taxonomy" id="4572"/>
    <lineage>
        <taxon>Eukaryota</taxon>
        <taxon>Viridiplantae</taxon>
        <taxon>Streptophyta</taxon>
        <taxon>Embryophyta</taxon>
        <taxon>Tracheophyta</taxon>
        <taxon>Spermatophyta</taxon>
        <taxon>Magnoliopsida</taxon>
        <taxon>Liliopsida</taxon>
        <taxon>Poales</taxon>
        <taxon>Poaceae</taxon>
        <taxon>BOP clade</taxon>
        <taxon>Pooideae</taxon>
        <taxon>Triticodae</taxon>
        <taxon>Triticeae</taxon>
        <taxon>Triticinae</taxon>
        <taxon>Triticum</taxon>
    </lineage>
</organism>
<dbReference type="STRING" id="4572.M7YKM9"/>